<name>A0A9D1JSX2_9FIRM</name>
<comment type="caution">
    <text evidence="1">The sequence shown here is derived from an EMBL/GenBank/DDBJ whole genome shotgun (WGS) entry which is preliminary data.</text>
</comment>
<evidence type="ECO:0000313" key="1">
    <source>
        <dbReference type="EMBL" id="HIS64735.1"/>
    </source>
</evidence>
<reference evidence="1" key="1">
    <citation type="submission" date="2020-10" db="EMBL/GenBank/DDBJ databases">
        <authorList>
            <person name="Gilroy R."/>
        </authorList>
    </citation>
    <scope>NUCLEOTIDE SEQUENCE</scope>
    <source>
        <strain evidence="1">ChiBcec16-1751</strain>
    </source>
</reference>
<gene>
    <name evidence="1" type="ORF">IAA83_05105</name>
</gene>
<accession>A0A9D1JSX2</accession>
<protein>
    <submittedName>
        <fullName evidence="1">Uncharacterized protein</fullName>
    </submittedName>
</protein>
<dbReference type="EMBL" id="DVJJ01000078">
    <property type="protein sequence ID" value="HIS64735.1"/>
    <property type="molecule type" value="Genomic_DNA"/>
</dbReference>
<organism evidence="1 2">
    <name type="scientific">Candidatus Avoscillospira avistercoris</name>
    <dbReference type="NCBI Taxonomy" id="2840707"/>
    <lineage>
        <taxon>Bacteria</taxon>
        <taxon>Bacillati</taxon>
        <taxon>Bacillota</taxon>
        <taxon>Clostridia</taxon>
        <taxon>Eubacteriales</taxon>
        <taxon>Oscillospiraceae</taxon>
        <taxon>Oscillospiraceae incertae sedis</taxon>
        <taxon>Candidatus Avoscillospira</taxon>
    </lineage>
</organism>
<proteinExistence type="predicted"/>
<reference evidence="1" key="2">
    <citation type="journal article" date="2021" name="PeerJ">
        <title>Extensive microbial diversity within the chicken gut microbiome revealed by metagenomics and culture.</title>
        <authorList>
            <person name="Gilroy R."/>
            <person name="Ravi A."/>
            <person name="Getino M."/>
            <person name="Pursley I."/>
            <person name="Horton D.L."/>
            <person name="Alikhan N.F."/>
            <person name="Baker D."/>
            <person name="Gharbi K."/>
            <person name="Hall N."/>
            <person name="Watson M."/>
            <person name="Adriaenssens E.M."/>
            <person name="Foster-Nyarko E."/>
            <person name="Jarju S."/>
            <person name="Secka A."/>
            <person name="Antonio M."/>
            <person name="Oren A."/>
            <person name="Chaudhuri R.R."/>
            <person name="La Ragione R."/>
            <person name="Hildebrand F."/>
            <person name="Pallen M.J."/>
        </authorList>
    </citation>
    <scope>NUCLEOTIDE SEQUENCE</scope>
    <source>
        <strain evidence="1">ChiBcec16-1751</strain>
    </source>
</reference>
<dbReference type="Proteomes" id="UP000886741">
    <property type="component" value="Unassembled WGS sequence"/>
</dbReference>
<sequence>MALVYYETGIQFLGPEGHSDYLNVFVTQSEEEARRAYGKDRRNYLARLTMDDDGSHTEFWNRETSCWEPHDATTE</sequence>
<evidence type="ECO:0000313" key="2">
    <source>
        <dbReference type="Proteomes" id="UP000886741"/>
    </source>
</evidence>
<dbReference type="AlphaFoldDB" id="A0A9D1JSX2"/>